<feature type="compositionally biased region" description="Basic and acidic residues" evidence="1">
    <location>
        <begin position="69"/>
        <end position="81"/>
    </location>
</feature>
<protein>
    <recommendedName>
        <fullName evidence="2">Reverse transcriptase zinc-binding domain-containing protein</fullName>
    </recommendedName>
</protein>
<feature type="compositionally biased region" description="Basic residues" evidence="1">
    <location>
        <begin position="41"/>
        <end position="51"/>
    </location>
</feature>
<accession>A0A9J6FHK3</accession>
<dbReference type="InterPro" id="IPR026960">
    <property type="entry name" value="RVT-Znf"/>
</dbReference>
<dbReference type="Proteomes" id="UP000821853">
    <property type="component" value="Chromosome 1"/>
</dbReference>
<keyword evidence="4" id="KW-1185">Reference proteome</keyword>
<name>A0A9J6FHK3_HAELO</name>
<feature type="compositionally biased region" description="Basic residues" evidence="1">
    <location>
        <begin position="126"/>
        <end position="137"/>
    </location>
</feature>
<feature type="compositionally biased region" description="Basic residues" evidence="1">
    <location>
        <begin position="82"/>
        <end position="95"/>
    </location>
</feature>
<organism evidence="3 4">
    <name type="scientific">Haemaphysalis longicornis</name>
    <name type="common">Bush tick</name>
    <dbReference type="NCBI Taxonomy" id="44386"/>
    <lineage>
        <taxon>Eukaryota</taxon>
        <taxon>Metazoa</taxon>
        <taxon>Ecdysozoa</taxon>
        <taxon>Arthropoda</taxon>
        <taxon>Chelicerata</taxon>
        <taxon>Arachnida</taxon>
        <taxon>Acari</taxon>
        <taxon>Parasitiformes</taxon>
        <taxon>Ixodida</taxon>
        <taxon>Ixodoidea</taxon>
        <taxon>Ixodidae</taxon>
        <taxon>Haemaphysalinae</taxon>
        <taxon>Haemaphysalis</taxon>
    </lineage>
</organism>
<reference evidence="3 4" key="1">
    <citation type="journal article" date="2020" name="Cell">
        <title>Large-Scale Comparative Analyses of Tick Genomes Elucidate Their Genetic Diversity and Vector Capacities.</title>
        <authorList>
            <consortium name="Tick Genome and Microbiome Consortium (TIGMIC)"/>
            <person name="Jia N."/>
            <person name="Wang J."/>
            <person name="Shi W."/>
            <person name="Du L."/>
            <person name="Sun Y."/>
            <person name="Zhan W."/>
            <person name="Jiang J.F."/>
            <person name="Wang Q."/>
            <person name="Zhang B."/>
            <person name="Ji P."/>
            <person name="Bell-Sakyi L."/>
            <person name="Cui X.M."/>
            <person name="Yuan T.T."/>
            <person name="Jiang B.G."/>
            <person name="Yang W.F."/>
            <person name="Lam T.T."/>
            <person name="Chang Q.C."/>
            <person name="Ding S.J."/>
            <person name="Wang X.J."/>
            <person name="Zhu J.G."/>
            <person name="Ruan X.D."/>
            <person name="Zhao L."/>
            <person name="Wei J.T."/>
            <person name="Ye R.Z."/>
            <person name="Que T.C."/>
            <person name="Du C.H."/>
            <person name="Zhou Y.H."/>
            <person name="Cheng J.X."/>
            <person name="Dai P.F."/>
            <person name="Guo W.B."/>
            <person name="Han X.H."/>
            <person name="Huang E.J."/>
            <person name="Li L.F."/>
            <person name="Wei W."/>
            <person name="Gao Y.C."/>
            <person name="Liu J.Z."/>
            <person name="Shao H.Z."/>
            <person name="Wang X."/>
            <person name="Wang C.C."/>
            <person name="Yang T.C."/>
            <person name="Huo Q.B."/>
            <person name="Li W."/>
            <person name="Chen H.Y."/>
            <person name="Chen S.E."/>
            <person name="Zhou L.G."/>
            <person name="Ni X.B."/>
            <person name="Tian J.H."/>
            <person name="Sheng Y."/>
            <person name="Liu T."/>
            <person name="Pan Y.S."/>
            <person name="Xia L.Y."/>
            <person name="Li J."/>
            <person name="Zhao F."/>
            <person name="Cao W.C."/>
        </authorList>
    </citation>
    <scope>NUCLEOTIDE SEQUENCE [LARGE SCALE GENOMIC DNA]</scope>
    <source>
        <strain evidence="3">HaeL-2018</strain>
    </source>
</reference>
<evidence type="ECO:0000256" key="1">
    <source>
        <dbReference type="SAM" id="MobiDB-lite"/>
    </source>
</evidence>
<evidence type="ECO:0000313" key="4">
    <source>
        <dbReference type="Proteomes" id="UP000821853"/>
    </source>
</evidence>
<proteinExistence type="predicted"/>
<feature type="region of interest" description="Disordered" evidence="1">
    <location>
        <begin position="1"/>
        <end position="137"/>
    </location>
</feature>
<dbReference type="AlphaFoldDB" id="A0A9J6FHK3"/>
<dbReference type="VEuPathDB" id="VectorBase:HLOH_056575"/>
<feature type="domain" description="Reverse transcriptase zinc-binding" evidence="2">
    <location>
        <begin position="133"/>
        <end position="199"/>
    </location>
</feature>
<gene>
    <name evidence="3" type="ORF">HPB48_005221</name>
</gene>
<evidence type="ECO:0000313" key="3">
    <source>
        <dbReference type="EMBL" id="KAH9361372.1"/>
    </source>
</evidence>
<comment type="caution">
    <text evidence="3">The sequence shown here is derived from an EMBL/GenBank/DDBJ whole genome shotgun (WGS) entry which is preliminary data.</text>
</comment>
<evidence type="ECO:0000259" key="2">
    <source>
        <dbReference type="Pfam" id="PF13966"/>
    </source>
</evidence>
<sequence>MGKAQGTRASRTVTQHCEHERTVSTEPVHCRPAARFENNVRHSRSERRTSRHPPTVLGWPPRKAHRGHKLEPGCQKRDSRPPPHHRGNLPKKARRHLQDENLRELSPIEASEQLPTMPFGVIRPPTTRRRPEKRWKRACPPWLPPNLRELQWKIEASAMATRDQLAKWRITRDWWCTYCGQPETTDHVFAQCRVPKALWRRLSWITNLHLPLNPKNDQDRNAGAREELRLLYTALGRQELWRNRCFVDSFRGKHAPIILMVNNVSGKAKNSPPRPARPNQPGILPTVVVLQRCCVVAGNGSGGARHACRGSTVNDSSRRTVHVLCKCEARVLVN</sequence>
<dbReference type="Pfam" id="PF13966">
    <property type="entry name" value="zf-RVT"/>
    <property type="match status" value="1"/>
</dbReference>
<dbReference type="EMBL" id="JABSTR010000001">
    <property type="protein sequence ID" value="KAH9361372.1"/>
    <property type="molecule type" value="Genomic_DNA"/>
</dbReference>